<dbReference type="HAMAP" id="MF_02216">
    <property type="entry name" value="UbiK"/>
    <property type="match status" value="1"/>
</dbReference>
<protein>
    <recommendedName>
        <fullName evidence="1">Ubiquinone biosynthesis accessory factor UbiK</fullName>
    </recommendedName>
</protein>
<evidence type="ECO:0000256" key="1">
    <source>
        <dbReference type="HAMAP-Rule" id="MF_02216"/>
    </source>
</evidence>
<accession>A0A4R2KTP5</accession>
<dbReference type="PANTHER" id="PTHR38040">
    <property type="entry name" value="UBIQUINONE BIOSYNTHESIS ACCESSORY FACTOR UBIK"/>
    <property type="match status" value="1"/>
</dbReference>
<dbReference type="GO" id="GO:0005829">
    <property type="term" value="C:cytosol"/>
    <property type="evidence" value="ECO:0007669"/>
    <property type="project" value="TreeGrafter"/>
</dbReference>
<dbReference type="EMBL" id="SLWX01000003">
    <property type="protein sequence ID" value="TCO77214.1"/>
    <property type="molecule type" value="Genomic_DNA"/>
</dbReference>
<dbReference type="InterPro" id="IPR007475">
    <property type="entry name" value="UbiK"/>
</dbReference>
<dbReference type="GO" id="GO:0006744">
    <property type="term" value="P:ubiquinone biosynthetic process"/>
    <property type="evidence" value="ECO:0007669"/>
    <property type="project" value="UniProtKB-UniRule"/>
</dbReference>
<comment type="similarity">
    <text evidence="1">Belongs to the UbiK family.</text>
</comment>
<dbReference type="Pfam" id="PF04380">
    <property type="entry name" value="BMFP"/>
    <property type="match status" value="1"/>
</dbReference>
<reference evidence="2 3" key="1">
    <citation type="submission" date="2019-03" db="EMBL/GenBank/DDBJ databases">
        <title>Genomic Encyclopedia of Type Strains, Phase IV (KMG-IV): sequencing the most valuable type-strain genomes for metagenomic binning, comparative biology and taxonomic classification.</title>
        <authorList>
            <person name="Goeker M."/>
        </authorList>
    </citation>
    <scope>NUCLEOTIDE SEQUENCE [LARGE SCALE GENOMIC DNA]</scope>
    <source>
        <strain evidence="2 3">DSM 23344</strain>
    </source>
</reference>
<feature type="coiled-coil region" evidence="1">
    <location>
        <begin position="51"/>
        <end position="85"/>
    </location>
</feature>
<keyword evidence="1" id="KW-0963">Cytoplasm</keyword>
<dbReference type="PANTHER" id="PTHR38040:SF1">
    <property type="entry name" value="UBIQUINONE BIOSYNTHESIS ACCESSORY FACTOR UBIK"/>
    <property type="match status" value="1"/>
</dbReference>
<keyword evidence="3" id="KW-1185">Reference proteome</keyword>
<evidence type="ECO:0000313" key="3">
    <source>
        <dbReference type="Proteomes" id="UP000294980"/>
    </source>
</evidence>
<comment type="pathway">
    <text evidence="1">Cofactor biosynthesis; ubiquinone biosynthesis.</text>
</comment>
<comment type="function">
    <text evidence="1">Required for efficient ubiquinone (coenzyme Q) biosynthesis. UbiK is probably an accessory factor of Ubi enzymes and facilitates ubiquinone biosynthesis by acting as an assembly factor, a targeting factor, or both.</text>
</comment>
<evidence type="ECO:0000313" key="2">
    <source>
        <dbReference type="EMBL" id="TCO77214.1"/>
    </source>
</evidence>
<keyword evidence="1" id="KW-0831">Ubiquinone biosynthesis</keyword>
<gene>
    <name evidence="1" type="primary">ubiK</name>
    <name evidence="2" type="ORF">EV688_103229</name>
</gene>
<dbReference type="AlphaFoldDB" id="A0A4R2KTP5"/>
<dbReference type="RefSeq" id="WP_117317137.1">
    <property type="nucleotide sequence ID" value="NZ_QQSW01000008.1"/>
</dbReference>
<dbReference type="OrthoDB" id="5297354at2"/>
<sequence>MALKPPPFGDMIQQVNQLVGGEGLRSEVDRNARLLVQSALQRLDVVARDEFDAQTELLARTQERVRTLESELAALTAAIDDLEAQQKR</sequence>
<name>A0A4R2KTP5_9GAMM</name>
<comment type="subcellular location">
    <subcellularLocation>
        <location evidence="1">Cytoplasm</location>
    </subcellularLocation>
</comment>
<comment type="caution">
    <text evidence="2">The sequence shown here is derived from an EMBL/GenBank/DDBJ whole genome shotgun (WGS) entry which is preliminary data.</text>
</comment>
<dbReference type="Proteomes" id="UP000294980">
    <property type="component" value="Unassembled WGS sequence"/>
</dbReference>
<dbReference type="UniPathway" id="UPA00232"/>
<keyword evidence="1" id="KW-0175">Coiled coil</keyword>
<organism evidence="2 3">
    <name type="scientific">Chromatocurvus halotolerans</name>
    <dbReference type="NCBI Taxonomy" id="1132028"/>
    <lineage>
        <taxon>Bacteria</taxon>
        <taxon>Pseudomonadati</taxon>
        <taxon>Pseudomonadota</taxon>
        <taxon>Gammaproteobacteria</taxon>
        <taxon>Cellvibrionales</taxon>
        <taxon>Halieaceae</taxon>
        <taxon>Chromatocurvus</taxon>
    </lineage>
</organism>
<proteinExistence type="inferred from homology"/>